<dbReference type="RefSeq" id="WP_109759533.1">
    <property type="nucleotide sequence ID" value="NZ_CP034588.1"/>
</dbReference>
<proteinExistence type="predicted"/>
<accession>A0A316G7E2</accession>
<keyword evidence="2" id="KW-1185">Reference proteome</keyword>
<evidence type="ECO:0008006" key="3">
    <source>
        <dbReference type="Google" id="ProtNLM"/>
    </source>
</evidence>
<evidence type="ECO:0000313" key="1">
    <source>
        <dbReference type="EMBL" id="PWK56105.1"/>
    </source>
</evidence>
<gene>
    <name evidence="1" type="ORF">C8D95_105171</name>
</gene>
<organism evidence="1 2">
    <name type="scientific">Silicimonas algicola</name>
    <dbReference type="NCBI Taxonomy" id="1826607"/>
    <lineage>
        <taxon>Bacteria</taxon>
        <taxon>Pseudomonadati</taxon>
        <taxon>Pseudomonadota</taxon>
        <taxon>Alphaproteobacteria</taxon>
        <taxon>Rhodobacterales</taxon>
        <taxon>Paracoccaceae</taxon>
    </lineage>
</organism>
<dbReference type="EMBL" id="QGGV01000005">
    <property type="protein sequence ID" value="PWK56105.1"/>
    <property type="molecule type" value="Genomic_DNA"/>
</dbReference>
<dbReference type="AlphaFoldDB" id="A0A316G7E2"/>
<evidence type="ECO:0000313" key="2">
    <source>
        <dbReference type="Proteomes" id="UP000245390"/>
    </source>
</evidence>
<dbReference type="OrthoDB" id="7540582at2"/>
<dbReference type="SUPFAM" id="SSF52540">
    <property type="entry name" value="P-loop containing nucleoside triphosphate hydrolases"/>
    <property type="match status" value="1"/>
</dbReference>
<protein>
    <recommendedName>
        <fullName evidence="3">Sulfotransferase family protein</fullName>
    </recommendedName>
</protein>
<dbReference type="InterPro" id="IPR027417">
    <property type="entry name" value="P-loop_NTPase"/>
</dbReference>
<reference evidence="1 2" key="1">
    <citation type="submission" date="2018-05" db="EMBL/GenBank/DDBJ databases">
        <title>Genomic Encyclopedia of Type Strains, Phase IV (KMG-IV): sequencing the most valuable type-strain genomes for metagenomic binning, comparative biology and taxonomic classification.</title>
        <authorList>
            <person name="Goeker M."/>
        </authorList>
    </citation>
    <scope>NUCLEOTIDE SEQUENCE [LARGE SCALE GENOMIC DNA]</scope>
    <source>
        <strain evidence="1 2">DSM 103371</strain>
    </source>
</reference>
<sequence>MSRANRAEVTLHIGGAKCGSSAIQAFLKQNAAALAERGVLVPGKALDFVSEVTGEQIWAFEDGVAGGIETPGLPSRIEALLSDADKRGAARVILSAENMCNHPGLAPLLARVTQERLVRIVFYVRRQDDFLLSSWQQWYLKLYDTLEAFLADRVGRVACWYNMILPWAEAFGDDRITVRPFVRDRLAGHDIVTDFLDVTGLSAEGLKPLARAANPSFDEALARLAHRARDLFGGQHDNRFYEVMVRLLGSRALKQGSASSLLDLDTRHRILSRYAEDNEALRARFLPDAPGPLFAPPRVPDVRVESEAKQRSDEIAMLTRAVFHMAEKIERLEAARRSGS</sequence>
<name>A0A316G7E2_9RHOB</name>
<comment type="caution">
    <text evidence="1">The sequence shown here is derived from an EMBL/GenBank/DDBJ whole genome shotgun (WGS) entry which is preliminary data.</text>
</comment>
<dbReference type="KEGG" id="salo:EF888_17750"/>
<dbReference type="Proteomes" id="UP000245390">
    <property type="component" value="Unassembled WGS sequence"/>
</dbReference>
<dbReference type="Gene3D" id="3.40.50.300">
    <property type="entry name" value="P-loop containing nucleotide triphosphate hydrolases"/>
    <property type="match status" value="1"/>
</dbReference>